<dbReference type="InterPro" id="IPR027417">
    <property type="entry name" value="P-loop_NTPase"/>
</dbReference>
<sequence length="352" mass="39625">MAKPRIIIADTDINYIIPLQAKFAEEFPDETELEIITDQSCFEQLFASPQKADILIVSDRLYSGALRRHDIGYIFVMAEQYEEGTTEELSINRLFKYTSLREIFNEIVGKSSDVLNTKIHTKKACQTVLVCSACGGAGKTTVAMGLAGCLTRNYKKVLYINAERLQTFQYRLENKGSVSSPDVYMRLADPQPSVYQEIRHVVRREEFSYLPPFKAPLMSLGLHYSVYRKIAASAKKTNEYDFIIIDADPVFDEEKAALIGEADKVVIVTKQTKTSVLATDAMASNINGIGSDKYLFVCNDFRKDAENYLTSSETAVRFQVNEYIAHFSEGEDITADRLAHDSGIQKTAFLIM</sequence>
<dbReference type="Gene3D" id="3.40.50.300">
    <property type="entry name" value="P-loop containing nucleotide triphosphate hydrolases"/>
    <property type="match status" value="1"/>
</dbReference>
<organism evidence="2 3">
    <name type="scientific">Candidatus Mediterraneibacter faecipullorum</name>
    <dbReference type="NCBI Taxonomy" id="2838670"/>
    <lineage>
        <taxon>Bacteria</taxon>
        <taxon>Bacillati</taxon>
        <taxon>Bacillota</taxon>
        <taxon>Clostridia</taxon>
        <taxon>Lachnospirales</taxon>
        <taxon>Lachnospiraceae</taxon>
        <taxon>Mediterraneibacter</taxon>
    </lineage>
</organism>
<dbReference type="AlphaFoldDB" id="A0A9D2NML4"/>
<protein>
    <submittedName>
        <fullName evidence="2">AAA family ATPase</fullName>
    </submittedName>
</protein>
<feature type="domain" description="AAA" evidence="1">
    <location>
        <begin position="128"/>
        <end position="287"/>
    </location>
</feature>
<proteinExistence type="predicted"/>
<gene>
    <name evidence="2" type="ORF">H9758_04925</name>
</gene>
<dbReference type="Gene3D" id="3.40.50.10850">
    <property type="entry name" value="Ntrc-like two-domain protein"/>
    <property type="match status" value="1"/>
</dbReference>
<dbReference type="SUPFAM" id="SSF52540">
    <property type="entry name" value="P-loop containing nucleoside triphosphate hydrolases"/>
    <property type="match status" value="1"/>
</dbReference>
<name>A0A9D2NML4_9FIRM</name>
<dbReference type="InterPro" id="IPR050678">
    <property type="entry name" value="DNA_Partitioning_ATPase"/>
</dbReference>
<dbReference type="PANTHER" id="PTHR13696">
    <property type="entry name" value="P-LOOP CONTAINING NUCLEOSIDE TRIPHOSPHATE HYDROLASE"/>
    <property type="match status" value="1"/>
</dbReference>
<dbReference type="Pfam" id="PF13614">
    <property type="entry name" value="AAA_31"/>
    <property type="match status" value="1"/>
</dbReference>
<dbReference type="PANTHER" id="PTHR13696:SF99">
    <property type="entry name" value="COBYRINIC ACID AC-DIAMIDE SYNTHASE"/>
    <property type="match status" value="1"/>
</dbReference>
<accession>A0A9D2NML4</accession>
<dbReference type="Proteomes" id="UP000823890">
    <property type="component" value="Unassembled WGS sequence"/>
</dbReference>
<reference evidence="2" key="2">
    <citation type="submission" date="2021-04" db="EMBL/GenBank/DDBJ databases">
        <authorList>
            <person name="Gilroy R."/>
        </authorList>
    </citation>
    <scope>NUCLEOTIDE SEQUENCE</scope>
    <source>
        <strain evidence="2">ChiW19-954</strain>
    </source>
</reference>
<dbReference type="InterPro" id="IPR025669">
    <property type="entry name" value="AAA_dom"/>
</dbReference>
<evidence type="ECO:0000313" key="3">
    <source>
        <dbReference type="Proteomes" id="UP000823890"/>
    </source>
</evidence>
<comment type="caution">
    <text evidence="2">The sequence shown here is derived from an EMBL/GenBank/DDBJ whole genome shotgun (WGS) entry which is preliminary data.</text>
</comment>
<dbReference type="EMBL" id="DWWO01000063">
    <property type="protein sequence ID" value="HJC33920.1"/>
    <property type="molecule type" value="Genomic_DNA"/>
</dbReference>
<evidence type="ECO:0000259" key="1">
    <source>
        <dbReference type="Pfam" id="PF13614"/>
    </source>
</evidence>
<reference evidence="2" key="1">
    <citation type="journal article" date="2021" name="PeerJ">
        <title>Extensive microbial diversity within the chicken gut microbiome revealed by metagenomics and culture.</title>
        <authorList>
            <person name="Gilroy R."/>
            <person name="Ravi A."/>
            <person name="Getino M."/>
            <person name="Pursley I."/>
            <person name="Horton D.L."/>
            <person name="Alikhan N.F."/>
            <person name="Baker D."/>
            <person name="Gharbi K."/>
            <person name="Hall N."/>
            <person name="Watson M."/>
            <person name="Adriaenssens E.M."/>
            <person name="Foster-Nyarko E."/>
            <person name="Jarju S."/>
            <person name="Secka A."/>
            <person name="Antonio M."/>
            <person name="Oren A."/>
            <person name="Chaudhuri R.R."/>
            <person name="La Ragione R."/>
            <person name="Hildebrand F."/>
            <person name="Pallen M.J."/>
        </authorList>
    </citation>
    <scope>NUCLEOTIDE SEQUENCE</scope>
    <source>
        <strain evidence="2">ChiW19-954</strain>
    </source>
</reference>
<evidence type="ECO:0000313" key="2">
    <source>
        <dbReference type="EMBL" id="HJC33920.1"/>
    </source>
</evidence>